<dbReference type="SUPFAM" id="SSF140453">
    <property type="entry name" value="EsxAB dimer-like"/>
    <property type="match status" value="1"/>
</dbReference>
<keyword evidence="2" id="KW-1185">Reference proteome</keyword>
<organism evidence="1 2">
    <name type="scientific">Nocardia carnea</name>
    <dbReference type="NCBI Taxonomy" id="37328"/>
    <lineage>
        <taxon>Bacteria</taxon>
        <taxon>Bacillati</taxon>
        <taxon>Actinomycetota</taxon>
        <taxon>Actinomycetes</taxon>
        <taxon>Mycobacteriales</taxon>
        <taxon>Nocardiaceae</taxon>
        <taxon>Nocardia</taxon>
    </lineage>
</organism>
<dbReference type="Gene3D" id="1.10.287.1060">
    <property type="entry name" value="ESAT-6-like"/>
    <property type="match status" value="1"/>
</dbReference>
<sequence>MSRHNVDTDALDALNAQLRGLLGFTDDQLILLQQRMNQLHNGDGAAEPWTGEAAAAARAAMDTWNAGAQKMRDGLAEMEAASKNAHNSYTSTFATILARLDRGPAPEGGAQ</sequence>
<dbReference type="Proteomes" id="UP001611263">
    <property type="component" value="Unassembled WGS sequence"/>
</dbReference>
<evidence type="ECO:0000313" key="2">
    <source>
        <dbReference type="Proteomes" id="UP001611263"/>
    </source>
</evidence>
<evidence type="ECO:0000313" key="1">
    <source>
        <dbReference type="EMBL" id="MFI1463822.1"/>
    </source>
</evidence>
<accession>A0ABW7TUF5</accession>
<protein>
    <submittedName>
        <fullName evidence="1">WXG100 family type VII secretion target</fullName>
    </submittedName>
</protein>
<dbReference type="Pfam" id="PF06013">
    <property type="entry name" value="WXG100"/>
    <property type="match status" value="1"/>
</dbReference>
<dbReference type="InterPro" id="IPR010310">
    <property type="entry name" value="T7SS_ESAT-6-like"/>
</dbReference>
<gene>
    <name evidence="1" type="ORF">ACH4WX_24145</name>
</gene>
<dbReference type="InterPro" id="IPR036689">
    <property type="entry name" value="ESAT-6-like_sf"/>
</dbReference>
<dbReference type="EMBL" id="JBIRUQ010000006">
    <property type="protein sequence ID" value="MFI1463822.1"/>
    <property type="molecule type" value="Genomic_DNA"/>
</dbReference>
<comment type="caution">
    <text evidence="1">The sequence shown here is derived from an EMBL/GenBank/DDBJ whole genome shotgun (WGS) entry which is preliminary data.</text>
</comment>
<dbReference type="GeneID" id="93507748"/>
<reference evidence="1 2" key="1">
    <citation type="submission" date="2024-10" db="EMBL/GenBank/DDBJ databases">
        <title>The Natural Products Discovery Center: Release of the First 8490 Sequenced Strains for Exploring Actinobacteria Biosynthetic Diversity.</title>
        <authorList>
            <person name="Kalkreuter E."/>
            <person name="Kautsar S.A."/>
            <person name="Yang D."/>
            <person name="Bader C.D."/>
            <person name="Teijaro C.N."/>
            <person name="Fluegel L."/>
            <person name="Davis C.M."/>
            <person name="Simpson J.R."/>
            <person name="Lauterbach L."/>
            <person name="Steele A.D."/>
            <person name="Gui C."/>
            <person name="Meng S."/>
            <person name="Li G."/>
            <person name="Viehrig K."/>
            <person name="Ye F."/>
            <person name="Su P."/>
            <person name="Kiefer A.F."/>
            <person name="Nichols A."/>
            <person name="Cepeda A.J."/>
            <person name="Yan W."/>
            <person name="Fan B."/>
            <person name="Jiang Y."/>
            <person name="Adhikari A."/>
            <person name="Zheng C.-J."/>
            <person name="Schuster L."/>
            <person name="Cowan T.M."/>
            <person name="Smanski M.J."/>
            <person name="Chevrette M.G."/>
            <person name="De Carvalho L.P.S."/>
            <person name="Shen B."/>
        </authorList>
    </citation>
    <scope>NUCLEOTIDE SEQUENCE [LARGE SCALE GENOMIC DNA]</scope>
    <source>
        <strain evidence="1 2">NPDC020568</strain>
    </source>
</reference>
<proteinExistence type="predicted"/>
<name>A0ABW7TUF5_9NOCA</name>
<dbReference type="RefSeq" id="WP_033246514.1">
    <property type="nucleotide sequence ID" value="NZ_JBIRUQ010000006.1"/>
</dbReference>